<dbReference type="GO" id="GO:0004113">
    <property type="term" value="F:2',3'-cyclic-nucleotide 3'-phosphodiesterase activity"/>
    <property type="evidence" value="ECO:0007669"/>
    <property type="project" value="TreeGrafter"/>
</dbReference>
<dbReference type="PANTHER" id="PTHR36303:SF1">
    <property type="entry name" value="2',3'-CYCLIC-NUCLEOTIDE 2'-PHOSPHODIESTERASE"/>
    <property type="match status" value="1"/>
</dbReference>
<evidence type="ECO:0000256" key="1">
    <source>
        <dbReference type="ARBA" id="ARBA00001965"/>
    </source>
</evidence>
<comment type="caution">
    <text evidence="6">The sequence shown here is derived from an EMBL/GenBank/DDBJ whole genome shotgun (WGS) entry which is preliminary data.</text>
</comment>
<keyword evidence="3" id="KW-0378">Hydrolase</keyword>
<dbReference type="PIRSF" id="PIRSF004789">
    <property type="entry name" value="DR1281"/>
    <property type="match status" value="1"/>
</dbReference>
<dbReference type="InterPro" id="IPR029052">
    <property type="entry name" value="Metallo-depent_PP-like"/>
</dbReference>
<gene>
    <name evidence="6" type="ORF">GMA92_02625</name>
</gene>
<dbReference type="SUPFAM" id="SSF56300">
    <property type="entry name" value="Metallo-dependent phosphatases"/>
    <property type="match status" value="1"/>
</dbReference>
<evidence type="ECO:0000256" key="5">
    <source>
        <dbReference type="ARBA" id="ARBA00061401"/>
    </source>
</evidence>
<dbReference type="NCBIfam" id="TIGR00282">
    <property type="entry name" value="TIGR00282 family metallophosphoesterase"/>
    <property type="match status" value="1"/>
</dbReference>
<dbReference type="OrthoDB" id="9801109at2"/>
<organism evidence="6 7">
    <name type="scientific">Turicibacter sanguinis</name>
    <dbReference type="NCBI Taxonomy" id="154288"/>
    <lineage>
        <taxon>Bacteria</taxon>
        <taxon>Bacillati</taxon>
        <taxon>Bacillota</taxon>
        <taxon>Erysipelotrichia</taxon>
        <taxon>Erysipelotrichales</taxon>
        <taxon>Turicibacteraceae</taxon>
        <taxon>Turicibacter</taxon>
    </lineage>
</organism>
<evidence type="ECO:0000313" key="6">
    <source>
        <dbReference type="EMBL" id="MTK20335.1"/>
    </source>
</evidence>
<dbReference type="GO" id="GO:0046872">
    <property type="term" value="F:metal ion binding"/>
    <property type="evidence" value="ECO:0007669"/>
    <property type="project" value="UniProtKB-KW"/>
</dbReference>
<dbReference type="Pfam" id="PF13277">
    <property type="entry name" value="YmdB"/>
    <property type="match status" value="1"/>
</dbReference>
<evidence type="ECO:0000256" key="2">
    <source>
        <dbReference type="ARBA" id="ARBA00022723"/>
    </source>
</evidence>
<protein>
    <submittedName>
        <fullName evidence="6">TIGR00282 family metallophosphoesterase</fullName>
    </submittedName>
</protein>
<accession>A0A173T4G7</accession>
<dbReference type="FunFam" id="3.60.21.10:FF:000016">
    <property type="entry name" value="Putative metallophosphoesterase"/>
    <property type="match status" value="1"/>
</dbReference>
<name>A0A173T4G7_9FIRM</name>
<evidence type="ECO:0000256" key="3">
    <source>
        <dbReference type="ARBA" id="ARBA00022801"/>
    </source>
</evidence>
<evidence type="ECO:0000313" key="7">
    <source>
        <dbReference type="Proteomes" id="UP000487649"/>
    </source>
</evidence>
<reference evidence="6 7" key="1">
    <citation type="journal article" date="2019" name="Nat. Med.">
        <title>A library of human gut bacterial isolates paired with longitudinal multiomics data enables mechanistic microbiome research.</title>
        <authorList>
            <person name="Poyet M."/>
            <person name="Groussin M."/>
            <person name="Gibbons S.M."/>
            <person name="Avila-Pacheco J."/>
            <person name="Jiang X."/>
            <person name="Kearney S.M."/>
            <person name="Perrotta A.R."/>
            <person name="Berdy B."/>
            <person name="Zhao S."/>
            <person name="Lieberman T.D."/>
            <person name="Swanson P.K."/>
            <person name="Smith M."/>
            <person name="Roesemann S."/>
            <person name="Alexander J.E."/>
            <person name="Rich S.A."/>
            <person name="Livny J."/>
            <person name="Vlamakis H."/>
            <person name="Clish C."/>
            <person name="Bullock K."/>
            <person name="Deik A."/>
            <person name="Scott J."/>
            <person name="Pierce K.A."/>
            <person name="Xavier R.J."/>
            <person name="Alm E.J."/>
        </authorList>
    </citation>
    <scope>NUCLEOTIDE SEQUENCE [LARGE SCALE GENOMIC DNA]</scope>
    <source>
        <strain evidence="6 7">BIOML-A198</strain>
    </source>
</reference>
<dbReference type="EMBL" id="WMQE01000004">
    <property type="protein sequence ID" value="MTK20335.1"/>
    <property type="molecule type" value="Genomic_DNA"/>
</dbReference>
<dbReference type="Proteomes" id="UP000487649">
    <property type="component" value="Unassembled WGS sequence"/>
</dbReference>
<comment type="similarity">
    <text evidence="5">Belongs to the YmdB-like family.</text>
</comment>
<sequence>MKILFIGDIYGTLGRQMIQENLPKIKEMYKPHIIIANGENISHGKGINEKYYKFLLEQGVNAVTLGNHTWDNRSIFDFIDEADKLVRPGNFPASNPGKGLTFIKFNSLEVAVISVQGRTFMPMINCPFLAIDELIKEAQKRTNIIFVDFHAEATSEKVALGYYVDGRVSACVGTHTHVPTADERILTKGTAYITDVGMTGPLDGVIGVERENVINKFIEGLPIRFNAVEQGSAQLNAVLIEVNDKTGKASSIKRINLKKESSL</sequence>
<dbReference type="InterPro" id="IPR005235">
    <property type="entry name" value="YmdB-like"/>
</dbReference>
<keyword evidence="2" id="KW-0479">Metal-binding</keyword>
<evidence type="ECO:0000256" key="4">
    <source>
        <dbReference type="ARBA" id="ARBA00023004"/>
    </source>
</evidence>
<keyword evidence="4" id="KW-0408">Iron</keyword>
<dbReference type="CDD" id="cd07382">
    <property type="entry name" value="MPP_DR1281"/>
    <property type="match status" value="1"/>
</dbReference>
<dbReference type="PANTHER" id="PTHR36303">
    <property type="entry name" value="2',3'-CYCLIC-NUCLEOTIDE 2'-PHOSPHODIESTERASE"/>
    <property type="match status" value="1"/>
</dbReference>
<comment type="cofactor">
    <cofactor evidence="1">
        <name>Fe(3+)</name>
        <dbReference type="ChEBI" id="CHEBI:29034"/>
    </cofactor>
</comment>
<proteinExistence type="inferred from homology"/>
<dbReference type="AlphaFoldDB" id="A0A173T4G7"/>
<dbReference type="Gene3D" id="3.60.21.10">
    <property type="match status" value="1"/>
</dbReference>
<dbReference type="RefSeq" id="WP_006785427.1">
    <property type="nucleotide sequence ID" value="NZ_CABJBH010000007.1"/>
</dbReference>
<dbReference type="GeneID" id="60059128"/>